<accession>A0AAV4QB25</accession>
<dbReference type="Proteomes" id="UP001054837">
    <property type="component" value="Unassembled WGS sequence"/>
</dbReference>
<dbReference type="EMBL" id="BPLQ01004098">
    <property type="protein sequence ID" value="GIY05517.1"/>
    <property type="molecule type" value="Genomic_DNA"/>
</dbReference>
<keyword evidence="2" id="KW-1185">Reference proteome</keyword>
<reference evidence="1 2" key="1">
    <citation type="submission" date="2021-06" db="EMBL/GenBank/DDBJ databases">
        <title>Caerostris darwini draft genome.</title>
        <authorList>
            <person name="Kono N."/>
            <person name="Arakawa K."/>
        </authorList>
    </citation>
    <scope>NUCLEOTIDE SEQUENCE [LARGE SCALE GENOMIC DNA]</scope>
</reference>
<evidence type="ECO:0000313" key="1">
    <source>
        <dbReference type="EMBL" id="GIY05517.1"/>
    </source>
</evidence>
<sequence>VPNIIGLTRKFLFSPPKSVAKTKRTLEEERICQSNIP</sequence>
<proteinExistence type="predicted"/>
<protein>
    <submittedName>
        <fullName evidence="1">Uncharacterized protein</fullName>
    </submittedName>
</protein>
<organism evidence="1 2">
    <name type="scientific">Caerostris darwini</name>
    <dbReference type="NCBI Taxonomy" id="1538125"/>
    <lineage>
        <taxon>Eukaryota</taxon>
        <taxon>Metazoa</taxon>
        <taxon>Ecdysozoa</taxon>
        <taxon>Arthropoda</taxon>
        <taxon>Chelicerata</taxon>
        <taxon>Arachnida</taxon>
        <taxon>Araneae</taxon>
        <taxon>Araneomorphae</taxon>
        <taxon>Entelegynae</taxon>
        <taxon>Araneoidea</taxon>
        <taxon>Araneidae</taxon>
        <taxon>Caerostris</taxon>
    </lineage>
</organism>
<feature type="non-terminal residue" evidence="1">
    <location>
        <position position="1"/>
    </location>
</feature>
<gene>
    <name evidence="1" type="ORF">CDAR_49241</name>
</gene>
<comment type="caution">
    <text evidence="1">The sequence shown here is derived from an EMBL/GenBank/DDBJ whole genome shotgun (WGS) entry which is preliminary data.</text>
</comment>
<dbReference type="AlphaFoldDB" id="A0AAV4QB25"/>
<evidence type="ECO:0000313" key="2">
    <source>
        <dbReference type="Proteomes" id="UP001054837"/>
    </source>
</evidence>
<name>A0AAV4QB25_9ARAC</name>